<keyword evidence="4" id="KW-1185">Reference proteome</keyword>
<feature type="transmembrane region" description="Helical" evidence="2">
    <location>
        <begin position="62"/>
        <end position="84"/>
    </location>
</feature>
<feature type="region of interest" description="Disordered" evidence="1">
    <location>
        <begin position="161"/>
        <end position="186"/>
    </location>
</feature>
<feature type="transmembrane region" description="Helical" evidence="2">
    <location>
        <begin position="136"/>
        <end position="156"/>
    </location>
</feature>
<keyword evidence="2" id="KW-1133">Transmembrane helix</keyword>
<dbReference type="InterPro" id="IPR046291">
    <property type="entry name" value="DUF6328"/>
</dbReference>
<evidence type="ECO:0000256" key="2">
    <source>
        <dbReference type="SAM" id="Phobius"/>
    </source>
</evidence>
<gene>
    <name evidence="3" type="ORF">ABT276_00175</name>
</gene>
<keyword evidence="2" id="KW-0812">Transmembrane</keyword>
<dbReference type="Pfam" id="PF19853">
    <property type="entry name" value="DUF6328"/>
    <property type="match status" value="1"/>
</dbReference>
<dbReference type="Proteomes" id="UP001445472">
    <property type="component" value="Unassembled WGS sequence"/>
</dbReference>
<sequence>MGIARTGPGGRRESDQERLNRLWGELLREVRVALAAVQLLFAFLLAVAFTPLFSALGDADRALYVASLMLGAAATGVLIAPVGIHRMVTGRGLKYEAARWASRLTLMGLVLLLCMVALALLLVLRSVAALGDTTALVMAAAVVVGLTLCWLVPAAVMRHGSGPAPEGGQDPKKSGQDPKESPAGQG</sequence>
<feature type="compositionally biased region" description="Basic and acidic residues" evidence="1">
    <location>
        <begin position="169"/>
        <end position="180"/>
    </location>
</feature>
<organism evidence="3 4">
    <name type="scientific">Streptomyces xantholiticus</name>
    <dbReference type="NCBI Taxonomy" id="68285"/>
    <lineage>
        <taxon>Bacteria</taxon>
        <taxon>Bacillati</taxon>
        <taxon>Actinomycetota</taxon>
        <taxon>Actinomycetes</taxon>
        <taxon>Kitasatosporales</taxon>
        <taxon>Streptomycetaceae</taxon>
        <taxon>Streptomyces</taxon>
    </lineage>
</organism>
<dbReference type="RefSeq" id="WP_351974396.1">
    <property type="nucleotide sequence ID" value="NZ_JBEPBX010000001.1"/>
</dbReference>
<evidence type="ECO:0000256" key="1">
    <source>
        <dbReference type="SAM" id="MobiDB-lite"/>
    </source>
</evidence>
<dbReference type="EMBL" id="JBEPBX010000001">
    <property type="protein sequence ID" value="MER6611849.1"/>
    <property type="molecule type" value="Genomic_DNA"/>
</dbReference>
<accession>A0ABV1UM19</accession>
<name>A0ABV1UM19_9ACTN</name>
<protein>
    <submittedName>
        <fullName evidence="3">DUF6328 family protein</fullName>
    </submittedName>
</protein>
<feature type="transmembrane region" description="Helical" evidence="2">
    <location>
        <begin position="104"/>
        <end position="124"/>
    </location>
</feature>
<reference evidence="3 4" key="1">
    <citation type="submission" date="2024-06" db="EMBL/GenBank/DDBJ databases">
        <title>The Natural Products Discovery Center: Release of the First 8490 Sequenced Strains for Exploring Actinobacteria Biosynthetic Diversity.</title>
        <authorList>
            <person name="Kalkreuter E."/>
            <person name="Kautsar S.A."/>
            <person name="Yang D."/>
            <person name="Bader C.D."/>
            <person name="Teijaro C.N."/>
            <person name="Fluegel L."/>
            <person name="Davis C.M."/>
            <person name="Simpson J.R."/>
            <person name="Lauterbach L."/>
            <person name="Steele A.D."/>
            <person name="Gui C."/>
            <person name="Meng S."/>
            <person name="Li G."/>
            <person name="Viehrig K."/>
            <person name="Ye F."/>
            <person name="Su P."/>
            <person name="Kiefer A.F."/>
            <person name="Nichols A."/>
            <person name="Cepeda A.J."/>
            <person name="Yan W."/>
            <person name="Fan B."/>
            <person name="Jiang Y."/>
            <person name="Adhikari A."/>
            <person name="Zheng C.-J."/>
            <person name="Schuster L."/>
            <person name="Cowan T.M."/>
            <person name="Smanski M.J."/>
            <person name="Chevrette M.G."/>
            <person name="De Carvalho L.P.S."/>
            <person name="Shen B."/>
        </authorList>
    </citation>
    <scope>NUCLEOTIDE SEQUENCE [LARGE SCALE GENOMIC DNA]</scope>
    <source>
        <strain evidence="3 4">NPDC000837</strain>
    </source>
</reference>
<feature type="transmembrane region" description="Helical" evidence="2">
    <location>
        <begin position="32"/>
        <end position="56"/>
    </location>
</feature>
<keyword evidence="2" id="KW-0472">Membrane</keyword>
<evidence type="ECO:0000313" key="4">
    <source>
        <dbReference type="Proteomes" id="UP001445472"/>
    </source>
</evidence>
<evidence type="ECO:0000313" key="3">
    <source>
        <dbReference type="EMBL" id="MER6611849.1"/>
    </source>
</evidence>
<proteinExistence type="predicted"/>
<comment type="caution">
    <text evidence="3">The sequence shown here is derived from an EMBL/GenBank/DDBJ whole genome shotgun (WGS) entry which is preliminary data.</text>
</comment>